<dbReference type="GO" id="GO:0005524">
    <property type="term" value="F:ATP binding"/>
    <property type="evidence" value="ECO:0007669"/>
    <property type="project" value="UniProtKB-KW"/>
</dbReference>
<evidence type="ECO:0000256" key="1">
    <source>
        <dbReference type="ARBA" id="ARBA00022737"/>
    </source>
</evidence>
<evidence type="ECO:0000256" key="2">
    <source>
        <dbReference type="ARBA" id="ARBA00022741"/>
    </source>
</evidence>
<dbReference type="Pfam" id="PF17871">
    <property type="entry name" value="AAA_lid_9"/>
    <property type="match status" value="1"/>
</dbReference>
<feature type="region of interest" description="Disordered" evidence="8">
    <location>
        <begin position="146"/>
        <end position="166"/>
    </location>
</feature>
<evidence type="ECO:0000256" key="4">
    <source>
        <dbReference type="ARBA" id="ARBA00023186"/>
    </source>
</evidence>
<proteinExistence type="inferred from homology"/>
<dbReference type="InterPro" id="IPR003959">
    <property type="entry name" value="ATPase_AAA_core"/>
</dbReference>
<keyword evidence="11" id="KW-0378">Hydrolase</keyword>
<reference evidence="11" key="1">
    <citation type="submission" date="2020-09" db="EMBL/GenBank/DDBJ databases">
        <title>New species isolated from human feces.</title>
        <authorList>
            <person name="Kitahara M."/>
            <person name="Shigeno Y."/>
            <person name="Shime M."/>
            <person name="Matsumoto Y."/>
            <person name="Nakamura S."/>
            <person name="Motooka D."/>
            <person name="Fukuoka S."/>
            <person name="Nishikawa H."/>
            <person name="Benno Y."/>
        </authorList>
    </citation>
    <scope>NUCLEOTIDE SEQUENCE</scope>
    <source>
        <strain evidence="11">MM35</strain>
        <plasmid evidence="11">pMM35_01</plasmid>
    </source>
</reference>
<evidence type="ECO:0000256" key="5">
    <source>
        <dbReference type="PROSITE-ProRule" id="PRU01251"/>
    </source>
</evidence>
<dbReference type="GO" id="GO:0006508">
    <property type="term" value="P:proteolysis"/>
    <property type="evidence" value="ECO:0007669"/>
    <property type="project" value="UniProtKB-KW"/>
</dbReference>
<dbReference type="RefSeq" id="WP_212821406.1">
    <property type="nucleotide sequence ID" value="NZ_AP023416.1"/>
</dbReference>
<dbReference type="FunFam" id="3.40.50.300:FF:000025">
    <property type="entry name" value="ATP-dependent Clp protease subunit"/>
    <property type="match status" value="1"/>
</dbReference>
<organism evidence="11 12">
    <name type="scientific">Vescimonas fastidiosa</name>
    <dbReference type="NCBI Taxonomy" id="2714353"/>
    <lineage>
        <taxon>Bacteria</taxon>
        <taxon>Bacillati</taxon>
        <taxon>Bacillota</taxon>
        <taxon>Clostridia</taxon>
        <taxon>Eubacteriales</taxon>
        <taxon>Oscillospiraceae</taxon>
        <taxon>Vescimonas</taxon>
    </lineage>
</organism>
<name>A0A810PZS3_9FIRM</name>
<dbReference type="CDD" id="cd00009">
    <property type="entry name" value="AAA"/>
    <property type="match status" value="1"/>
</dbReference>
<evidence type="ECO:0000259" key="9">
    <source>
        <dbReference type="PROSITE" id="PS50151"/>
    </source>
</evidence>
<feature type="coiled-coil region" evidence="7">
    <location>
        <begin position="412"/>
        <end position="439"/>
    </location>
</feature>
<dbReference type="InterPro" id="IPR001943">
    <property type="entry name" value="UVR_dom"/>
</dbReference>
<keyword evidence="11" id="KW-0614">Plasmid</keyword>
<evidence type="ECO:0000313" key="11">
    <source>
        <dbReference type="EMBL" id="BCK79685.1"/>
    </source>
</evidence>
<dbReference type="SMART" id="SM00382">
    <property type="entry name" value="AAA"/>
    <property type="match status" value="2"/>
</dbReference>
<dbReference type="PANTHER" id="PTHR11638">
    <property type="entry name" value="ATP-DEPENDENT CLP PROTEASE"/>
    <property type="match status" value="1"/>
</dbReference>
<dbReference type="Pfam" id="PF10431">
    <property type="entry name" value="ClpB_D2-small"/>
    <property type="match status" value="1"/>
</dbReference>
<feature type="domain" description="Clp R" evidence="10">
    <location>
        <begin position="4"/>
        <end position="147"/>
    </location>
</feature>
<dbReference type="Proteomes" id="UP000681343">
    <property type="component" value="Plasmid pMM35_01"/>
</dbReference>
<dbReference type="EMBL" id="AP023416">
    <property type="protein sequence ID" value="BCK79685.1"/>
    <property type="molecule type" value="Genomic_DNA"/>
</dbReference>
<keyword evidence="7" id="KW-0175">Coiled coil</keyword>
<dbReference type="GO" id="GO:0016887">
    <property type="term" value="F:ATP hydrolysis activity"/>
    <property type="evidence" value="ECO:0007669"/>
    <property type="project" value="InterPro"/>
</dbReference>
<keyword evidence="11" id="KW-0645">Protease</keyword>
<evidence type="ECO:0000259" key="10">
    <source>
        <dbReference type="PROSITE" id="PS51903"/>
    </source>
</evidence>
<dbReference type="PROSITE" id="PS50151">
    <property type="entry name" value="UVR"/>
    <property type="match status" value="1"/>
</dbReference>
<comment type="similarity">
    <text evidence="6">Belongs to the ClpA/ClpB family.</text>
</comment>
<gene>
    <name evidence="11" type="ORF">MM35RIKEN_18770</name>
</gene>
<dbReference type="GO" id="GO:0005737">
    <property type="term" value="C:cytoplasm"/>
    <property type="evidence" value="ECO:0007669"/>
    <property type="project" value="TreeGrafter"/>
</dbReference>
<dbReference type="Pfam" id="PF02861">
    <property type="entry name" value="Clp_N"/>
    <property type="match status" value="1"/>
</dbReference>
<dbReference type="Pfam" id="PF07724">
    <property type="entry name" value="AAA_2"/>
    <property type="match status" value="1"/>
</dbReference>
<dbReference type="Gene3D" id="1.10.1780.10">
    <property type="entry name" value="Clp, N-terminal domain"/>
    <property type="match status" value="1"/>
</dbReference>
<dbReference type="GO" id="GO:0008233">
    <property type="term" value="F:peptidase activity"/>
    <property type="evidence" value="ECO:0007669"/>
    <property type="project" value="UniProtKB-KW"/>
</dbReference>
<feature type="domain" description="UVR" evidence="9">
    <location>
        <begin position="423"/>
        <end position="458"/>
    </location>
</feature>
<dbReference type="AlphaFoldDB" id="A0A810PZS3"/>
<dbReference type="InterPro" id="IPR003593">
    <property type="entry name" value="AAA+_ATPase"/>
</dbReference>
<protein>
    <submittedName>
        <fullName evidence="11">ATP-dependent Clp protease ATP-binding subunit ClpC</fullName>
    </submittedName>
</protein>
<keyword evidence="1 5" id="KW-0677">Repeat</keyword>
<dbReference type="Gene3D" id="4.10.860.10">
    <property type="entry name" value="UVR domain"/>
    <property type="match status" value="1"/>
</dbReference>
<dbReference type="InterPro" id="IPR041546">
    <property type="entry name" value="ClpA/ClpB_AAA_lid"/>
</dbReference>
<dbReference type="PANTHER" id="PTHR11638:SF18">
    <property type="entry name" value="HEAT SHOCK PROTEIN 104"/>
    <property type="match status" value="1"/>
</dbReference>
<dbReference type="InterPro" id="IPR028299">
    <property type="entry name" value="ClpA/B_CS2"/>
</dbReference>
<keyword evidence="12" id="KW-1185">Reference proteome</keyword>
<dbReference type="PROSITE" id="PS00870">
    <property type="entry name" value="CLPAB_1"/>
    <property type="match status" value="1"/>
</dbReference>
<dbReference type="InterPro" id="IPR050130">
    <property type="entry name" value="ClpA_ClpB"/>
</dbReference>
<dbReference type="SMART" id="SM01086">
    <property type="entry name" value="ClpB_D2-small"/>
    <property type="match status" value="1"/>
</dbReference>
<dbReference type="InterPro" id="IPR004176">
    <property type="entry name" value="Clp_R_N"/>
</dbReference>
<dbReference type="Gene3D" id="1.10.8.60">
    <property type="match status" value="2"/>
</dbReference>
<dbReference type="PROSITE" id="PS51903">
    <property type="entry name" value="CLP_R"/>
    <property type="match status" value="1"/>
</dbReference>
<dbReference type="InterPro" id="IPR001270">
    <property type="entry name" value="ClpA/B"/>
</dbReference>
<keyword evidence="3 6" id="KW-0067">ATP-binding</keyword>
<dbReference type="Pfam" id="PF00004">
    <property type="entry name" value="AAA"/>
    <property type="match status" value="1"/>
</dbReference>
<dbReference type="InterPro" id="IPR027417">
    <property type="entry name" value="P-loop_NTPase"/>
</dbReference>
<dbReference type="Gene3D" id="3.40.50.300">
    <property type="entry name" value="P-loop containing nucleotide triphosphate hydrolases"/>
    <property type="match status" value="2"/>
</dbReference>
<dbReference type="InterPro" id="IPR018368">
    <property type="entry name" value="ClpA/B_CS1"/>
</dbReference>
<accession>A0A810PZS3</accession>
<evidence type="ECO:0000256" key="3">
    <source>
        <dbReference type="ARBA" id="ARBA00022840"/>
    </source>
</evidence>
<evidence type="ECO:0000313" key="12">
    <source>
        <dbReference type="Proteomes" id="UP000681343"/>
    </source>
</evidence>
<sequence>MTHENQFTPRAEEALRLAQEAAEEMGHGYVGCEHILLGLMREEDGIAHRVMQEYGMTEDMICTVLERSVGKGMSGAAPTQGLTPRAKSAVELAVSEAMRTGAGYIGTEHLLMGLLREGNNMAIRVLDTVGIDPKKMYSSVVQKINEGPRASAGSAPAPHREDGKKGKTLAEFTRDLTEAARQGKLDPVIGREKEIQRVIQILSRRTKNNPVLIGEPGVGKTAIAEGLAQRIAAADVPEELLDKKVLSLDLSGMVAGTKYRGEFEERIKKTIDEVKKDGNVILFIDELHTIVGAGSAEGAVDAANILKPALSRGEIRVVGATTLNEYRKYIEKDAALERRFQPVTVGEPTPETAIEILKGLRDKYESHHKLTITDEAIEAAVRLSVRYINDRFLPDKAIDLMDEAASRVRMDAEAASPELKSLEEKLAALRKEKADVIAAQDYEKAAQLRDIEQNYVQQVEIERDNWRKNLAVNRGTVGEEDIAKVVAGWTGIPVTRLTEDESQRMLKLEETLHQRVVGQDEAVTAVAKAIRRGRVGLKDPKRPIGSFLFLGPTGVGKTELCKALAQVMFGSENDMIRIDMSEYMEKHTVSRLVGSPPGYVGHEEGGQLTEKVRRKPYSVVLFDEIEKAHEDVWNILLQILEDGIVTDSQGRRVDFKNTIIVMTSNVGARNITSADKPLGFDGRESDADEKARFARIKQAVMEELRRTFKPEFLNRIDETIVFRQLTEEDIRHIAQRMLQITGGRMAQQGITLLADDDAVTALAKDGFDPQYGARPLRRAIQNEVEDAVAELMLEGTLQSGDTARICLRDGKVTIEKEAAPVKEQSEGAAV</sequence>
<dbReference type="KEGG" id="vfa:MM35RIKEN_18770"/>
<dbReference type="PRINTS" id="PR00300">
    <property type="entry name" value="CLPPROTEASEA"/>
</dbReference>
<dbReference type="FunFam" id="3.40.50.300:FF:000010">
    <property type="entry name" value="Chaperone clpB 1, putative"/>
    <property type="match status" value="1"/>
</dbReference>
<keyword evidence="2 6" id="KW-0547">Nucleotide-binding</keyword>
<dbReference type="GO" id="GO:0034605">
    <property type="term" value="P:cellular response to heat"/>
    <property type="evidence" value="ECO:0007669"/>
    <property type="project" value="TreeGrafter"/>
</dbReference>
<evidence type="ECO:0000256" key="6">
    <source>
        <dbReference type="RuleBase" id="RU004432"/>
    </source>
</evidence>
<dbReference type="InterPro" id="IPR036628">
    <property type="entry name" value="Clp_N_dom_sf"/>
</dbReference>
<keyword evidence="4 6" id="KW-0143">Chaperone</keyword>
<dbReference type="InterPro" id="IPR019489">
    <property type="entry name" value="Clp_ATPase_C"/>
</dbReference>
<feature type="compositionally biased region" description="Low complexity" evidence="8">
    <location>
        <begin position="147"/>
        <end position="157"/>
    </location>
</feature>
<dbReference type="CDD" id="cd19499">
    <property type="entry name" value="RecA-like_ClpB_Hsp104-like"/>
    <property type="match status" value="1"/>
</dbReference>
<dbReference type="SUPFAM" id="SSF81923">
    <property type="entry name" value="Double Clp-N motif"/>
    <property type="match status" value="1"/>
</dbReference>
<geneLocation type="plasmid" evidence="11 12">
    <name>pMM35_01</name>
</geneLocation>
<evidence type="ECO:0000256" key="8">
    <source>
        <dbReference type="SAM" id="MobiDB-lite"/>
    </source>
</evidence>
<evidence type="ECO:0000256" key="7">
    <source>
        <dbReference type="SAM" id="Coils"/>
    </source>
</evidence>
<dbReference type="PROSITE" id="PS00871">
    <property type="entry name" value="CLPAB_2"/>
    <property type="match status" value="1"/>
</dbReference>
<dbReference type="SUPFAM" id="SSF52540">
    <property type="entry name" value="P-loop containing nucleoside triphosphate hydrolases"/>
    <property type="match status" value="2"/>
</dbReference>